<dbReference type="Proteomes" id="UP000276953">
    <property type="component" value="Unassembled WGS sequence"/>
</dbReference>
<evidence type="ECO:0000313" key="2">
    <source>
        <dbReference type="Proteomes" id="UP000276953"/>
    </source>
</evidence>
<organism evidence="1 2">
    <name type="scientific">Chryseobacterium arthrosphaerae</name>
    <dbReference type="NCBI Taxonomy" id="651561"/>
    <lineage>
        <taxon>Bacteria</taxon>
        <taxon>Pseudomonadati</taxon>
        <taxon>Bacteroidota</taxon>
        <taxon>Flavobacteriia</taxon>
        <taxon>Flavobacteriales</taxon>
        <taxon>Weeksellaceae</taxon>
        <taxon>Chryseobacterium group</taxon>
        <taxon>Chryseobacterium</taxon>
    </lineage>
</organism>
<protein>
    <submittedName>
        <fullName evidence="1">Uncharacterized protein</fullName>
    </submittedName>
</protein>
<name>A0A432E0I4_9FLAO</name>
<comment type="caution">
    <text evidence="1">The sequence shown here is derived from an EMBL/GenBank/DDBJ whole genome shotgun (WGS) entry which is preliminary data.</text>
</comment>
<gene>
    <name evidence="1" type="ORF">EJ377_07020</name>
</gene>
<dbReference type="AlphaFoldDB" id="A0A432E0I4"/>
<reference evidence="1 2" key="1">
    <citation type="submission" date="2018-12" db="EMBL/GenBank/DDBJ databases">
        <title>Draft Genome Sequence of Chryseobacterium arthrosphaerae strain ED882-96 Isolated from the Blood of a Patient with Liver Cirrhosis in Taiwan.</title>
        <authorList>
            <person name="Lin J.-N."/>
            <person name="Lai C.-H."/>
            <person name="Yang C.-H."/>
            <person name="Huang Y.-H."/>
        </authorList>
    </citation>
    <scope>NUCLEOTIDE SEQUENCE [LARGE SCALE GENOMIC DNA]</scope>
    <source>
        <strain evidence="1 2">ED882-96</strain>
    </source>
</reference>
<sequence length="62" mass="7376">MEKDFYSDPYSEVKARNIPYKTVDQNHNAVSISMKQMTESMQKNIRDTYNPIELDKAIKYEK</sequence>
<evidence type="ECO:0000313" key="1">
    <source>
        <dbReference type="EMBL" id="RTZ49899.1"/>
    </source>
</evidence>
<accession>A0A432E0I4</accession>
<proteinExistence type="predicted"/>
<dbReference type="EMBL" id="RYFC01000001">
    <property type="protein sequence ID" value="RTZ49899.1"/>
    <property type="molecule type" value="Genomic_DNA"/>
</dbReference>